<dbReference type="GO" id="GO:0005524">
    <property type="term" value="F:ATP binding"/>
    <property type="evidence" value="ECO:0007669"/>
    <property type="project" value="UniProtKB-UniRule"/>
</dbReference>
<comment type="caution">
    <text evidence="12">The sequence shown here is derived from an EMBL/GenBank/DDBJ whole genome shotgun (WGS) entry which is preliminary data.</text>
</comment>
<dbReference type="GO" id="GO:0046961">
    <property type="term" value="F:proton-transporting ATPase activity, rotational mechanism"/>
    <property type="evidence" value="ECO:0007669"/>
    <property type="project" value="InterPro"/>
</dbReference>
<dbReference type="InterPro" id="IPR004100">
    <property type="entry name" value="ATPase_F1/V1/A1_a/bsu_N"/>
</dbReference>
<keyword evidence="7" id="KW-0375">Hydrogen ion transport</keyword>
<dbReference type="Pfam" id="PF22919">
    <property type="entry name" value="ATP-synt_VA_C"/>
    <property type="match status" value="1"/>
</dbReference>
<evidence type="ECO:0000313" key="13">
    <source>
        <dbReference type="Proteomes" id="UP000647416"/>
    </source>
</evidence>
<comment type="similarity">
    <text evidence="1 7">Belongs to the ATPase alpha/beta chains family.</text>
</comment>
<dbReference type="Gene3D" id="3.40.50.300">
    <property type="entry name" value="P-loop containing nucleotide triphosphate hydrolases"/>
    <property type="match status" value="1"/>
</dbReference>
<evidence type="ECO:0000256" key="6">
    <source>
        <dbReference type="ARBA" id="ARBA00023065"/>
    </source>
</evidence>
<feature type="domain" description="ATP synthase A/B type C-terminal" evidence="11">
    <location>
        <begin position="442"/>
        <end position="538"/>
    </location>
</feature>
<feature type="domain" description="ATPsynthase alpha/beta subunit barrel-sandwich" evidence="10">
    <location>
        <begin position="108"/>
        <end position="195"/>
    </location>
</feature>
<evidence type="ECO:0000256" key="3">
    <source>
        <dbReference type="ARBA" id="ARBA00022741"/>
    </source>
</evidence>
<dbReference type="RefSeq" id="WP_262432097.1">
    <property type="nucleotide sequence ID" value="NZ_JACRTE010000007.1"/>
</dbReference>
<dbReference type="InterPro" id="IPR020003">
    <property type="entry name" value="ATPase_a/bsu_AS"/>
</dbReference>
<feature type="binding site" evidence="7">
    <location>
        <begin position="233"/>
        <end position="240"/>
    </location>
    <ligand>
        <name>ATP</name>
        <dbReference type="ChEBI" id="CHEBI:30616"/>
    </ligand>
</feature>
<dbReference type="SUPFAM" id="SSF52540">
    <property type="entry name" value="P-loop containing nucleoside triphosphate hydrolases"/>
    <property type="match status" value="1"/>
</dbReference>
<evidence type="ECO:0000256" key="1">
    <source>
        <dbReference type="ARBA" id="ARBA00008936"/>
    </source>
</evidence>
<evidence type="ECO:0000313" key="12">
    <source>
        <dbReference type="EMBL" id="MBC8596660.1"/>
    </source>
</evidence>
<dbReference type="Gene3D" id="1.10.1140.10">
    <property type="entry name" value="Bovine Mitochondrial F1-atpase, Atp Synthase Beta Chain, Chain D, domain 3"/>
    <property type="match status" value="1"/>
</dbReference>
<gene>
    <name evidence="7" type="primary">atpA</name>
    <name evidence="12" type="ORF">H8706_07225</name>
</gene>
<dbReference type="GO" id="GO:0046933">
    <property type="term" value="F:proton-transporting ATP synthase activity, rotational mechanism"/>
    <property type="evidence" value="ECO:0007669"/>
    <property type="project" value="UniProtKB-UniRule"/>
</dbReference>
<dbReference type="GO" id="GO:0042777">
    <property type="term" value="P:proton motive force-driven plasma membrane ATP synthesis"/>
    <property type="evidence" value="ECO:0007669"/>
    <property type="project" value="UniProtKB-UniRule"/>
</dbReference>
<evidence type="ECO:0000256" key="4">
    <source>
        <dbReference type="ARBA" id="ARBA00022840"/>
    </source>
</evidence>
<feature type="domain" description="ATPase F1/V1/A1 complex alpha/beta subunit nucleotide-binding" evidence="8">
    <location>
        <begin position="213"/>
        <end position="434"/>
    </location>
</feature>
<dbReference type="EC" id="7.1.2.2" evidence="7"/>
<dbReference type="NCBIfam" id="NF003220">
    <property type="entry name" value="PRK04192.1"/>
    <property type="match status" value="1"/>
</dbReference>
<dbReference type="PANTHER" id="PTHR43607">
    <property type="entry name" value="V-TYPE PROTON ATPASE CATALYTIC SUBUNIT A"/>
    <property type="match status" value="1"/>
</dbReference>
<evidence type="ECO:0000256" key="5">
    <source>
        <dbReference type="ARBA" id="ARBA00022967"/>
    </source>
</evidence>
<dbReference type="Proteomes" id="UP000647416">
    <property type="component" value="Unassembled WGS sequence"/>
</dbReference>
<keyword evidence="4 7" id="KW-0067">ATP-binding</keyword>
<dbReference type="Pfam" id="PF02874">
    <property type="entry name" value="ATP-synt_ab_N"/>
    <property type="match status" value="1"/>
</dbReference>
<feature type="domain" description="ATPase F1/V1/A1 complex alpha/beta subunit N-terminal" evidence="9">
    <location>
        <begin position="6"/>
        <end position="65"/>
    </location>
</feature>
<dbReference type="Pfam" id="PF00006">
    <property type="entry name" value="ATP-synt_ab"/>
    <property type="match status" value="1"/>
</dbReference>
<dbReference type="Pfam" id="PF16886">
    <property type="entry name" value="ATP-synt_ab_Xtn"/>
    <property type="match status" value="1"/>
</dbReference>
<comment type="catalytic activity">
    <reaction evidence="7">
        <text>ATP + H2O + 4 H(+)(in) = ADP + phosphate + 5 H(+)(out)</text>
        <dbReference type="Rhea" id="RHEA:57720"/>
        <dbReference type="ChEBI" id="CHEBI:15377"/>
        <dbReference type="ChEBI" id="CHEBI:15378"/>
        <dbReference type="ChEBI" id="CHEBI:30616"/>
        <dbReference type="ChEBI" id="CHEBI:43474"/>
        <dbReference type="ChEBI" id="CHEBI:456216"/>
        <dbReference type="EC" id="7.1.2.2"/>
    </reaction>
</comment>
<organism evidence="12 13">
    <name type="scientific">Qingrenia yutianensis</name>
    <dbReference type="NCBI Taxonomy" id="2763676"/>
    <lineage>
        <taxon>Bacteria</taxon>
        <taxon>Bacillati</taxon>
        <taxon>Bacillota</taxon>
        <taxon>Clostridia</taxon>
        <taxon>Eubacteriales</taxon>
        <taxon>Oscillospiraceae</taxon>
        <taxon>Qingrenia</taxon>
    </lineage>
</organism>
<accession>A0A926F9Y5</accession>
<evidence type="ECO:0000256" key="7">
    <source>
        <dbReference type="HAMAP-Rule" id="MF_00309"/>
    </source>
</evidence>
<dbReference type="SUPFAM" id="SSF47917">
    <property type="entry name" value="C-terminal domain of alpha and beta subunits of F1 ATP synthase"/>
    <property type="match status" value="1"/>
</dbReference>
<dbReference type="GO" id="GO:0045259">
    <property type="term" value="C:proton-transporting ATP synthase complex"/>
    <property type="evidence" value="ECO:0007669"/>
    <property type="project" value="UniProtKB-ARBA"/>
</dbReference>
<dbReference type="InterPro" id="IPR027417">
    <property type="entry name" value="P-loop_NTPase"/>
</dbReference>
<dbReference type="InterPro" id="IPR036121">
    <property type="entry name" value="ATPase_F1/V1/A1_a/bsu_N_sf"/>
</dbReference>
<protein>
    <recommendedName>
        <fullName evidence="7">V-type ATP synthase alpha chain</fullName>
        <ecNumber evidence="7">7.1.2.2</ecNumber>
    </recommendedName>
    <alternativeName>
        <fullName evidence="7">V-ATPase subunit A</fullName>
    </alternativeName>
</protein>
<evidence type="ECO:0000259" key="11">
    <source>
        <dbReference type="Pfam" id="PF22919"/>
    </source>
</evidence>
<dbReference type="HAMAP" id="MF_00309">
    <property type="entry name" value="ATP_synth_A_arch"/>
    <property type="match status" value="1"/>
</dbReference>
<keyword evidence="7" id="KW-0066">ATP synthesis</keyword>
<dbReference type="InterPro" id="IPR024034">
    <property type="entry name" value="ATPase_F1/V1_b/a_C"/>
</dbReference>
<evidence type="ECO:0000259" key="10">
    <source>
        <dbReference type="Pfam" id="PF16886"/>
    </source>
</evidence>
<dbReference type="PANTHER" id="PTHR43607:SF1">
    <property type="entry name" value="H(+)-TRANSPORTING TWO-SECTOR ATPASE"/>
    <property type="match status" value="1"/>
</dbReference>
<keyword evidence="5 7" id="KW-1278">Translocase</keyword>
<name>A0A926F9Y5_9FIRM</name>
<reference evidence="12" key="1">
    <citation type="submission" date="2020-08" db="EMBL/GenBank/DDBJ databases">
        <title>Genome public.</title>
        <authorList>
            <person name="Liu C."/>
            <person name="Sun Q."/>
        </authorList>
    </citation>
    <scope>NUCLEOTIDE SEQUENCE</scope>
    <source>
        <strain evidence="12">NSJ-50</strain>
    </source>
</reference>
<comment type="function">
    <text evidence="7">Produces ATP from ADP in the presence of a proton gradient across the membrane. The V-type alpha chain is a catalytic subunit.</text>
</comment>
<keyword evidence="3 7" id="KW-0547">Nucleotide-binding</keyword>
<dbReference type="CDD" id="cd18111">
    <property type="entry name" value="ATP-synt_V_A-type_alpha_C"/>
    <property type="match status" value="1"/>
</dbReference>
<sequence length="593" mass="65702">MKNGYIYGINGPVVAVKGTDELKMMEMVKVGKDKLIGEVIGLESDRAIVQVYEETTSVAAGEEVVGLKNPMSALLGPGLIGSIFDGIQRPLLVMEQQSGAFIERGMDVSSLDTEKKWDVRISAKVGDKLKAGDIVAETDETESIVHKIMVPPGLNGEVTFAEKDGSYTINDVIIKIKDETGAEHDVTLCQKWPIRKARPYAERKTPTEPLITGQRVIDALFPIAKGGAAAIPGGFGTGKTMTQHQLAKWCDADIIVYIGCGERGNEMTQVLEDFTALIDPRTGKSLMNRTILIANTSNMPVAAREACIYTGVTLAEYYRDMGYNVAIMADSTSRWAEALREISGRLEEMPAEEGFPAYLPSRLSTFYERAGMVDNLNGTKGSISIIGAVSPQGGDFSEPVTQNTKRFIRCFWALDRSLAYQRHYPAINWLTSYSEYSDDLKDWFDQNVSEDFDSVVLQIKKILTEESSLMEIVKLIGSDVLPDSQRLVLEVAKIVRLGFLQQNAFNPTDTYVPLKKQYLMLKTCLTYYEEAKKLIAMGVPVSQIHQTGLTEKLVSVKYDVKNDDFAAFDRYADEIKTEFDKIGARYAPKKAVQ</sequence>
<dbReference type="InterPro" id="IPR023366">
    <property type="entry name" value="ATP_synth_asu-like_sf"/>
</dbReference>
<dbReference type="InterPro" id="IPR022878">
    <property type="entry name" value="V-ATPase_asu"/>
</dbReference>
<keyword evidence="6 7" id="KW-0406">Ion transport</keyword>
<dbReference type="Gene3D" id="2.40.30.20">
    <property type="match status" value="1"/>
</dbReference>
<dbReference type="CDD" id="cd01134">
    <property type="entry name" value="V_A-ATPase_A"/>
    <property type="match status" value="1"/>
</dbReference>
<dbReference type="InterPro" id="IPR055190">
    <property type="entry name" value="ATP-synt_VA_C"/>
</dbReference>
<dbReference type="InterPro" id="IPR000194">
    <property type="entry name" value="ATPase_F1/V1/A1_a/bsu_nucl-bd"/>
</dbReference>
<evidence type="ECO:0000259" key="9">
    <source>
        <dbReference type="Pfam" id="PF02874"/>
    </source>
</evidence>
<keyword evidence="13" id="KW-1185">Reference proteome</keyword>
<dbReference type="SUPFAM" id="SSF50615">
    <property type="entry name" value="N-terminal domain of alpha and beta subunits of F1 ATP synthase"/>
    <property type="match status" value="1"/>
</dbReference>
<dbReference type="InterPro" id="IPR031686">
    <property type="entry name" value="ATP-synth_a_Xtn"/>
</dbReference>
<evidence type="ECO:0000256" key="2">
    <source>
        <dbReference type="ARBA" id="ARBA00022448"/>
    </source>
</evidence>
<dbReference type="PROSITE" id="PS00152">
    <property type="entry name" value="ATPASE_ALPHA_BETA"/>
    <property type="match status" value="1"/>
</dbReference>
<dbReference type="AlphaFoldDB" id="A0A926F9Y5"/>
<keyword evidence="2 7" id="KW-0813">Transport</keyword>
<dbReference type="EMBL" id="JACRTE010000007">
    <property type="protein sequence ID" value="MBC8596660.1"/>
    <property type="molecule type" value="Genomic_DNA"/>
</dbReference>
<evidence type="ECO:0000259" key="8">
    <source>
        <dbReference type="Pfam" id="PF00006"/>
    </source>
</evidence>
<proteinExistence type="inferred from homology"/>
<dbReference type="Gene3D" id="2.40.50.100">
    <property type="match status" value="1"/>
</dbReference>